<evidence type="ECO:0000256" key="5">
    <source>
        <dbReference type="RuleBase" id="RU000499"/>
    </source>
</evidence>
<dbReference type="AlphaFoldDB" id="A0A917JUP3"/>
<dbReference type="Proteomes" id="UP000630149">
    <property type="component" value="Unassembled WGS sequence"/>
</dbReference>
<comment type="caution">
    <text evidence="7">The sequence shown here is derived from an EMBL/GenBank/DDBJ whole genome shotgun (WGS) entry which is preliminary data.</text>
</comment>
<evidence type="ECO:0000256" key="4">
    <source>
        <dbReference type="PIRSR" id="PIRSR000303-1"/>
    </source>
</evidence>
<accession>A0A917JUP3</accession>
<evidence type="ECO:0000313" key="8">
    <source>
        <dbReference type="Proteomes" id="UP000630149"/>
    </source>
</evidence>
<dbReference type="FunFam" id="3.40.30.10:FF:000010">
    <property type="entry name" value="Glutathione peroxidase"/>
    <property type="match status" value="1"/>
</dbReference>
<sequence>MSDALYNIPLTTINGESTTLAPYKGQILLIVNVASRCGFTKQYAELEQLYQDYKDQGFTVLGFPSNQFLYQEPGSEAEIKHFAEQCFRVTFPLFAKIQVRGPQQSALYAYLSKHIEKKRWPFIPWNFTKILVDQQGRILKRFPPTTALAKIRREIEQLLQTR</sequence>
<dbReference type="PANTHER" id="PTHR11592">
    <property type="entry name" value="GLUTATHIONE PEROXIDASE"/>
    <property type="match status" value="1"/>
</dbReference>
<dbReference type="Gene3D" id="3.40.30.10">
    <property type="entry name" value="Glutaredoxin"/>
    <property type="match status" value="1"/>
</dbReference>
<dbReference type="PROSITE" id="PS00763">
    <property type="entry name" value="GLUTATHIONE_PEROXID_2"/>
    <property type="match status" value="1"/>
</dbReference>
<dbReference type="InterPro" id="IPR000889">
    <property type="entry name" value="Glutathione_peroxidase"/>
</dbReference>
<dbReference type="InterPro" id="IPR013766">
    <property type="entry name" value="Thioredoxin_domain"/>
</dbReference>
<feature type="domain" description="Thioredoxin" evidence="6">
    <location>
        <begin position="1"/>
        <end position="160"/>
    </location>
</feature>
<proteinExistence type="inferred from homology"/>
<evidence type="ECO:0000256" key="2">
    <source>
        <dbReference type="ARBA" id="ARBA00022559"/>
    </source>
</evidence>
<dbReference type="CDD" id="cd00340">
    <property type="entry name" value="GSH_Peroxidase"/>
    <property type="match status" value="1"/>
</dbReference>
<gene>
    <name evidence="7" type="ORF">GCM10007966_15520</name>
</gene>
<dbReference type="InterPro" id="IPR029760">
    <property type="entry name" value="GPX_CS"/>
</dbReference>
<protein>
    <recommendedName>
        <fullName evidence="5">Glutathione peroxidase</fullName>
    </recommendedName>
</protein>
<dbReference type="InterPro" id="IPR029759">
    <property type="entry name" value="GPX_AS"/>
</dbReference>
<dbReference type="RefSeq" id="WP_131776872.1">
    <property type="nucleotide sequence ID" value="NZ_BMOB01000006.1"/>
</dbReference>
<reference evidence="7" key="2">
    <citation type="submission" date="2020-09" db="EMBL/GenBank/DDBJ databases">
        <authorList>
            <person name="Sun Q."/>
            <person name="Ohkuma M."/>
        </authorList>
    </citation>
    <scope>NUCLEOTIDE SEQUENCE</scope>
    <source>
        <strain evidence="7">JCM 13919</strain>
    </source>
</reference>
<dbReference type="Pfam" id="PF00255">
    <property type="entry name" value="GSHPx"/>
    <property type="match status" value="1"/>
</dbReference>
<keyword evidence="3 5" id="KW-0560">Oxidoreductase</keyword>
<evidence type="ECO:0000256" key="1">
    <source>
        <dbReference type="ARBA" id="ARBA00006926"/>
    </source>
</evidence>
<keyword evidence="8" id="KW-1185">Reference proteome</keyword>
<dbReference type="PROSITE" id="PS51352">
    <property type="entry name" value="THIOREDOXIN_2"/>
    <property type="match status" value="1"/>
</dbReference>
<feature type="active site" evidence="4">
    <location>
        <position position="37"/>
    </location>
</feature>
<dbReference type="PANTHER" id="PTHR11592:SF78">
    <property type="entry name" value="GLUTATHIONE PEROXIDASE"/>
    <property type="match status" value="1"/>
</dbReference>
<keyword evidence="2 5" id="KW-0575">Peroxidase</keyword>
<organism evidence="7 8">
    <name type="scientific">Legionella impletisoli</name>
    <dbReference type="NCBI Taxonomy" id="343510"/>
    <lineage>
        <taxon>Bacteria</taxon>
        <taxon>Pseudomonadati</taxon>
        <taxon>Pseudomonadota</taxon>
        <taxon>Gammaproteobacteria</taxon>
        <taxon>Legionellales</taxon>
        <taxon>Legionellaceae</taxon>
        <taxon>Legionella</taxon>
    </lineage>
</organism>
<dbReference type="PROSITE" id="PS00460">
    <property type="entry name" value="GLUTATHIONE_PEROXID_1"/>
    <property type="match status" value="1"/>
</dbReference>
<evidence type="ECO:0000313" key="7">
    <source>
        <dbReference type="EMBL" id="GGI87653.1"/>
    </source>
</evidence>
<dbReference type="PIRSF" id="PIRSF000303">
    <property type="entry name" value="Glutathion_perox"/>
    <property type="match status" value="1"/>
</dbReference>
<name>A0A917JUP3_9GAMM</name>
<dbReference type="GO" id="GO:0004601">
    <property type="term" value="F:peroxidase activity"/>
    <property type="evidence" value="ECO:0007669"/>
    <property type="project" value="UniProtKB-KW"/>
</dbReference>
<reference evidence="7" key="1">
    <citation type="journal article" date="2014" name="Int. J. Syst. Evol. Microbiol.">
        <title>Complete genome sequence of Corynebacterium casei LMG S-19264T (=DSM 44701T), isolated from a smear-ripened cheese.</title>
        <authorList>
            <consortium name="US DOE Joint Genome Institute (JGI-PGF)"/>
            <person name="Walter F."/>
            <person name="Albersmeier A."/>
            <person name="Kalinowski J."/>
            <person name="Ruckert C."/>
        </authorList>
    </citation>
    <scope>NUCLEOTIDE SEQUENCE</scope>
    <source>
        <strain evidence="7">JCM 13919</strain>
    </source>
</reference>
<evidence type="ECO:0000259" key="6">
    <source>
        <dbReference type="PROSITE" id="PS51352"/>
    </source>
</evidence>
<dbReference type="PROSITE" id="PS51355">
    <property type="entry name" value="GLUTATHIONE_PEROXID_3"/>
    <property type="match status" value="1"/>
</dbReference>
<dbReference type="GO" id="GO:0034599">
    <property type="term" value="P:cellular response to oxidative stress"/>
    <property type="evidence" value="ECO:0007669"/>
    <property type="project" value="TreeGrafter"/>
</dbReference>
<comment type="similarity">
    <text evidence="1 5">Belongs to the glutathione peroxidase family.</text>
</comment>
<dbReference type="PRINTS" id="PR01011">
    <property type="entry name" value="GLUTPROXDASE"/>
</dbReference>
<dbReference type="OrthoDB" id="9785502at2"/>
<dbReference type="EMBL" id="BMOB01000006">
    <property type="protein sequence ID" value="GGI87653.1"/>
    <property type="molecule type" value="Genomic_DNA"/>
</dbReference>
<dbReference type="InterPro" id="IPR036249">
    <property type="entry name" value="Thioredoxin-like_sf"/>
</dbReference>
<evidence type="ECO:0000256" key="3">
    <source>
        <dbReference type="ARBA" id="ARBA00023002"/>
    </source>
</evidence>
<dbReference type="SUPFAM" id="SSF52833">
    <property type="entry name" value="Thioredoxin-like"/>
    <property type="match status" value="1"/>
</dbReference>